<protein>
    <submittedName>
        <fullName evidence="2">Uncharacterized protein</fullName>
    </submittedName>
</protein>
<reference evidence="2 3" key="1">
    <citation type="submission" date="2024-09" db="EMBL/GenBank/DDBJ databases">
        <authorList>
            <person name="Sun Q."/>
            <person name="Mori K."/>
        </authorList>
    </citation>
    <scope>NUCLEOTIDE SEQUENCE [LARGE SCALE GENOMIC DNA]</scope>
    <source>
        <strain evidence="2 3">CCM 8677</strain>
    </source>
</reference>
<evidence type="ECO:0000256" key="1">
    <source>
        <dbReference type="SAM" id="Phobius"/>
    </source>
</evidence>
<proteinExistence type="predicted"/>
<accession>A0ABV6IAU0</accession>
<sequence length="61" mass="7464">MKDYFLYGSLILNVILAYIVWVDRFKFRGVIAEYDKRLLEEENDSRDRINKAAYNPREFRE</sequence>
<dbReference type="RefSeq" id="WP_390209756.1">
    <property type="nucleotide sequence ID" value="NZ_JBHLXJ010000002.1"/>
</dbReference>
<organism evidence="2 3">
    <name type="scientific">Undibacterium danionis</name>
    <dbReference type="NCBI Taxonomy" id="1812100"/>
    <lineage>
        <taxon>Bacteria</taxon>
        <taxon>Pseudomonadati</taxon>
        <taxon>Pseudomonadota</taxon>
        <taxon>Betaproteobacteria</taxon>
        <taxon>Burkholderiales</taxon>
        <taxon>Oxalobacteraceae</taxon>
        <taxon>Undibacterium</taxon>
    </lineage>
</organism>
<keyword evidence="1" id="KW-0812">Transmembrane</keyword>
<comment type="caution">
    <text evidence="2">The sequence shown here is derived from an EMBL/GenBank/DDBJ whole genome shotgun (WGS) entry which is preliminary data.</text>
</comment>
<dbReference type="EMBL" id="JBHLXJ010000002">
    <property type="protein sequence ID" value="MFC0348630.1"/>
    <property type="molecule type" value="Genomic_DNA"/>
</dbReference>
<evidence type="ECO:0000313" key="3">
    <source>
        <dbReference type="Proteomes" id="UP001589844"/>
    </source>
</evidence>
<name>A0ABV6IAU0_9BURK</name>
<keyword evidence="1" id="KW-0472">Membrane</keyword>
<evidence type="ECO:0000313" key="2">
    <source>
        <dbReference type="EMBL" id="MFC0348630.1"/>
    </source>
</evidence>
<gene>
    <name evidence="2" type="ORF">ACFFJH_02330</name>
</gene>
<feature type="transmembrane region" description="Helical" evidence="1">
    <location>
        <begin position="6"/>
        <end position="22"/>
    </location>
</feature>
<keyword evidence="1" id="KW-1133">Transmembrane helix</keyword>
<keyword evidence="3" id="KW-1185">Reference proteome</keyword>
<dbReference type="Proteomes" id="UP001589844">
    <property type="component" value="Unassembled WGS sequence"/>
</dbReference>